<keyword evidence="1" id="KW-0175">Coiled coil</keyword>
<protein>
    <submittedName>
        <fullName evidence="2">Uncharacterized protein</fullName>
    </submittedName>
</protein>
<reference evidence="3" key="1">
    <citation type="submission" date="2015-09" db="EMBL/GenBank/DDBJ databases">
        <authorList>
            <person name="Rodrigo-Torres Lidia"/>
            <person name="Arahal R.David."/>
        </authorList>
    </citation>
    <scope>NUCLEOTIDE SEQUENCE [LARGE SCALE GENOMIC DNA]</scope>
    <source>
        <strain evidence="3">CECT 7735</strain>
    </source>
</reference>
<dbReference type="EMBL" id="CYTW01000002">
    <property type="protein sequence ID" value="CUJ97787.1"/>
    <property type="molecule type" value="Genomic_DNA"/>
</dbReference>
<name>A0A0P1IFS0_9RHOB</name>
<evidence type="ECO:0000313" key="2">
    <source>
        <dbReference type="EMBL" id="CUJ97787.1"/>
    </source>
</evidence>
<dbReference type="AlphaFoldDB" id="A0A0P1IFS0"/>
<proteinExistence type="predicted"/>
<dbReference type="STRING" id="1715693.PH7735_02001"/>
<accession>A0A0P1IFS0</accession>
<dbReference type="Proteomes" id="UP000051870">
    <property type="component" value="Unassembled WGS sequence"/>
</dbReference>
<evidence type="ECO:0000256" key="1">
    <source>
        <dbReference type="SAM" id="Coils"/>
    </source>
</evidence>
<evidence type="ECO:0000313" key="3">
    <source>
        <dbReference type="Proteomes" id="UP000051870"/>
    </source>
</evidence>
<organism evidence="2 3">
    <name type="scientific">Shimia thalassica</name>
    <dbReference type="NCBI Taxonomy" id="1715693"/>
    <lineage>
        <taxon>Bacteria</taxon>
        <taxon>Pseudomonadati</taxon>
        <taxon>Pseudomonadota</taxon>
        <taxon>Alphaproteobacteria</taxon>
        <taxon>Rhodobacterales</taxon>
        <taxon>Roseobacteraceae</taxon>
    </lineage>
</organism>
<sequence length="117" mass="12677">MGGSQSHEADLAIRALKMAMAFGSPPKVSKQIDKIFEAITEGMFHISMKAKMDALEAHKAELEAEQVNSDQDPPVLLHLNLAAVYRDQVASLSNALGDKSTKAEASSIIRSLLTEIR</sequence>
<gene>
    <name evidence="2" type="ORF">PH7735_02001</name>
</gene>
<feature type="coiled-coil region" evidence="1">
    <location>
        <begin position="45"/>
        <end position="72"/>
    </location>
</feature>
<keyword evidence="3" id="KW-1185">Reference proteome</keyword>